<dbReference type="RefSeq" id="WP_345226047.1">
    <property type="nucleotide sequence ID" value="NZ_BAABHA010000010.1"/>
</dbReference>
<reference evidence="3" key="1">
    <citation type="journal article" date="2019" name="Int. J. Syst. Evol. Microbiol.">
        <title>The Global Catalogue of Microorganisms (GCM) 10K type strain sequencing project: providing services to taxonomists for standard genome sequencing and annotation.</title>
        <authorList>
            <consortium name="The Broad Institute Genomics Platform"/>
            <consortium name="The Broad Institute Genome Sequencing Center for Infectious Disease"/>
            <person name="Wu L."/>
            <person name="Ma J."/>
        </authorList>
    </citation>
    <scope>NUCLEOTIDE SEQUENCE [LARGE SCALE GENOMIC DNA]</scope>
    <source>
        <strain evidence="3">JCM 17924</strain>
    </source>
</reference>
<accession>A0ABP8J9K6</accession>
<evidence type="ECO:0000313" key="2">
    <source>
        <dbReference type="EMBL" id="GAA4387305.1"/>
    </source>
</evidence>
<organism evidence="2 3">
    <name type="scientific">Hymenobacter koreensis</name>
    <dbReference type="NCBI Taxonomy" id="1084523"/>
    <lineage>
        <taxon>Bacteria</taxon>
        <taxon>Pseudomonadati</taxon>
        <taxon>Bacteroidota</taxon>
        <taxon>Cytophagia</taxon>
        <taxon>Cytophagales</taxon>
        <taxon>Hymenobacteraceae</taxon>
        <taxon>Hymenobacter</taxon>
    </lineage>
</organism>
<keyword evidence="3" id="KW-1185">Reference proteome</keyword>
<evidence type="ECO:0000313" key="3">
    <source>
        <dbReference type="Proteomes" id="UP001500454"/>
    </source>
</evidence>
<comment type="caution">
    <text evidence="2">The sequence shown here is derived from an EMBL/GenBank/DDBJ whole genome shotgun (WGS) entry which is preliminary data.</text>
</comment>
<sequence length="151" mass="16012">MKSFPQKIAGAILLVGLSFGAHEAAAQKTKTKQKGNPDTIGRAVQQGNGAYVAKTDYAQCMGGGLLGLQNLPNGCLQMTQTKFMVTPSGHRMSVWEGTAPAEARPQQRTVFNSTWTETVEGVTTTYDTQAVTDPNGKVTLSLNHKGTGKGK</sequence>
<keyword evidence="1" id="KW-0732">Signal</keyword>
<protein>
    <recommendedName>
        <fullName evidence="4">Lipocalin-like domain-containing protein</fullName>
    </recommendedName>
</protein>
<dbReference type="Proteomes" id="UP001500454">
    <property type="component" value="Unassembled WGS sequence"/>
</dbReference>
<evidence type="ECO:0008006" key="4">
    <source>
        <dbReference type="Google" id="ProtNLM"/>
    </source>
</evidence>
<gene>
    <name evidence="2" type="ORF">GCM10023186_32820</name>
</gene>
<dbReference type="EMBL" id="BAABHA010000010">
    <property type="protein sequence ID" value="GAA4387305.1"/>
    <property type="molecule type" value="Genomic_DNA"/>
</dbReference>
<feature type="signal peptide" evidence="1">
    <location>
        <begin position="1"/>
        <end position="23"/>
    </location>
</feature>
<feature type="chain" id="PRO_5046689139" description="Lipocalin-like domain-containing protein" evidence="1">
    <location>
        <begin position="24"/>
        <end position="151"/>
    </location>
</feature>
<evidence type="ECO:0000256" key="1">
    <source>
        <dbReference type="SAM" id="SignalP"/>
    </source>
</evidence>
<proteinExistence type="predicted"/>
<name>A0ABP8J9K6_9BACT</name>